<feature type="chain" id="PRO_5040281266" evidence="2">
    <location>
        <begin position="32"/>
        <end position="513"/>
    </location>
</feature>
<name>A0A9P0NLD4_9DIPT</name>
<evidence type="ECO:0000256" key="1">
    <source>
        <dbReference type="SAM" id="MobiDB-lite"/>
    </source>
</evidence>
<evidence type="ECO:0000313" key="4">
    <source>
        <dbReference type="Proteomes" id="UP001153620"/>
    </source>
</evidence>
<feature type="signal peptide" evidence="2">
    <location>
        <begin position="1"/>
        <end position="31"/>
    </location>
</feature>
<organism evidence="3 4">
    <name type="scientific">Chironomus riparius</name>
    <dbReference type="NCBI Taxonomy" id="315576"/>
    <lineage>
        <taxon>Eukaryota</taxon>
        <taxon>Metazoa</taxon>
        <taxon>Ecdysozoa</taxon>
        <taxon>Arthropoda</taxon>
        <taxon>Hexapoda</taxon>
        <taxon>Insecta</taxon>
        <taxon>Pterygota</taxon>
        <taxon>Neoptera</taxon>
        <taxon>Endopterygota</taxon>
        <taxon>Diptera</taxon>
        <taxon>Nematocera</taxon>
        <taxon>Chironomoidea</taxon>
        <taxon>Chironomidae</taxon>
        <taxon>Chironominae</taxon>
        <taxon>Chironomus</taxon>
    </lineage>
</organism>
<keyword evidence="4" id="KW-1185">Reference proteome</keyword>
<proteinExistence type="predicted"/>
<feature type="compositionally biased region" description="Basic and acidic residues" evidence="1">
    <location>
        <begin position="230"/>
        <end position="255"/>
    </location>
</feature>
<feature type="compositionally biased region" description="Polar residues" evidence="1">
    <location>
        <begin position="155"/>
        <end position="165"/>
    </location>
</feature>
<feature type="region of interest" description="Disordered" evidence="1">
    <location>
        <begin position="114"/>
        <end position="341"/>
    </location>
</feature>
<feature type="compositionally biased region" description="Polar residues" evidence="1">
    <location>
        <begin position="218"/>
        <end position="229"/>
    </location>
</feature>
<feature type="compositionally biased region" description="Basic and acidic residues" evidence="1">
    <location>
        <begin position="118"/>
        <end position="131"/>
    </location>
</feature>
<sequence length="513" mass="60525">MCDLGTFPKMRNLILLIYSLQIIFAISNSLAIERNEGQPINEYGPAEVYIDQPLDQEEQEFANKQVNRLPLEEDENARFKRSLKKYKVLESPGLHSHFQIVQDEEILKVNPHRRRYRRSTDKISKSELHSDEVEDLDNVDMTKSKNEGSDFSIESVPNPQKQVSNPAHYRSDDSRTMDKWVKAPYGDFQSRARKEEEDSHGESSSNVGIKTRTPRVNFITQQGQSSGSGNKDDIPDGPEARERERERERERDRDQQNNSNNNNNNNNNNNKYDSNKYDNKQGNSDDSYRKPPNDRYYPPSYNKYDTYDRPSHYPPQYPSPYPPNYYNRDYPPTSQYNPYYDKYNPYDRYYDRYNERNGMMPPPGMQRMTPPVGPSSSIYYRHQYNEYDDYVPRSVPNYYYSDKRFEMPMESREPFDPYRPYLYNNEVSKPGRIVYYANLPDVVRTPNNYRYASARYADSVPNYRDPNYYYDRDDYAARTAKSVNYRDVPASTTMRVSSTPVRSGTVRDASYYG</sequence>
<gene>
    <name evidence="3" type="ORF">CHIRRI_LOCUS11143</name>
</gene>
<evidence type="ECO:0000256" key="2">
    <source>
        <dbReference type="SAM" id="SignalP"/>
    </source>
</evidence>
<dbReference type="Proteomes" id="UP001153620">
    <property type="component" value="Chromosome 3"/>
</dbReference>
<keyword evidence="2" id="KW-0732">Signal</keyword>
<reference evidence="3" key="2">
    <citation type="submission" date="2022-10" db="EMBL/GenBank/DDBJ databases">
        <authorList>
            <consortium name="ENA_rothamsted_submissions"/>
            <consortium name="culmorum"/>
            <person name="King R."/>
        </authorList>
    </citation>
    <scope>NUCLEOTIDE SEQUENCE</scope>
</reference>
<feature type="compositionally biased region" description="Pro residues" evidence="1">
    <location>
        <begin position="312"/>
        <end position="323"/>
    </location>
</feature>
<feature type="compositionally biased region" description="Basic and acidic residues" evidence="1">
    <location>
        <begin position="190"/>
        <end position="201"/>
    </location>
</feature>
<dbReference type="EMBL" id="OU895879">
    <property type="protein sequence ID" value="CAH1729000.1"/>
    <property type="molecule type" value="Genomic_DNA"/>
</dbReference>
<dbReference type="AlphaFoldDB" id="A0A9P0NLD4"/>
<accession>A0A9P0NLD4</accession>
<feature type="compositionally biased region" description="Low complexity" evidence="1">
    <location>
        <begin position="257"/>
        <end position="272"/>
    </location>
</feature>
<reference evidence="3" key="1">
    <citation type="submission" date="2022-01" db="EMBL/GenBank/DDBJ databases">
        <authorList>
            <person name="King R."/>
        </authorList>
    </citation>
    <scope>NUCLEOTIDE SEQUENCE</scope>
</reference>
<feature type="compositionally biased region" description="Basic and acidic residues" evidence="1">
    <location>
        <begin position="169"/>
        <end position="181"/>
    </location>
</feature>
<evidence type="ECO:0000313" key="3">
    <source>
        <dbReference type="EMBL" id="CAH1729000.1"/>
    </source>
</evidence>
<protein>
    <submittedName>
        <fullName evidence="3">Uncharacterized protein</fullName>
    </submittedName>
</protein>
<feature type="compositionally biased region" description="Low complexity" evidence="1">
    <location>
        <begin position="324"/>
        <end position="341"/>
    </location>
</feature>